<dbReference type="OrthoDB" id="5660231at2"/>
<protein>
    <submittedName>
        <fullName evidence="1">Uncharacterized protein</fullName>
    </submittedName>
</protein>
<comment type="caution">
    <text evidence="1">The sequence shown here is derived from an EMBL/GenBank/DDBJ whole genome shotgun (WGS) entry which is preliminary data.</text>
</comment>
<dbReference type="PATRIC" id="fig|66969.6.peg.2249"/>
<evidence type="ECO:0000313" key="1">
    <source>
        <dbReference type="EMBL" id="KTD76342.1"/>
    </source>
</evidence>
<gene>
    <name evidence="1" type="ORF">Lwal_2064</name>
</gene>
<name>A0A0W1A4V3_9GAMM</name>
<proteinExistence type="predicted"/>
<accession>A0A0W1A4V3</accession>
<dbReference type="RefSeq" id="WP_058480709.1">
    <property type="nucleotide sequence ID" value="NZ_CAAAIQ010000011.1"/>
</dbReference>
<reference evidence="1 2" key="1">
    <citation type="submission" date="2015-11" db="EMBL/GenBank/DDBJ databases">
        <title>Genomic analysis of 38 Legionella species identifies large and diverse effector repertoires.</title>
        <authorList>
            <person name="Burstein D."/>
            <person name="Amaro F."/>
            <person name="Zusman T."/>
            <person name="Lifshitz Z."/>
            <person name="Cohen O."/>
            <person name="Gilbert J.A."/>
            <person name="Pupko T."/>
            <person name="Shuman H.A."/>
            <person name="Segal G."/>
        </authorList>
    </citation>
    <scope>NUCLEOTIDE SEQUENCE [LARGE SCALE GENOMIC DNA]</scope>
    <source>
        <strain evidence="1 2">ATCC 51914</strain>
    </source>
</reference>
<organism evidence="1 2">
    <name type="scientific">Legionella waltersii</name>
    <dbReference type="NCBI Taxonomy" id="66969"/>
    <lineage>
        <taxon>Bacteria</taxon>
        <taxon>Pseudomonadati</taxon>
        <taxon>Pseudomonadota</taxon>
        <taxon>Gammaproteobacteria</taxon>
        <taxon>Legionellales</taxon>
        <taxon>Legionellaceae</taxon>
        <taxon>Legionella</taxon>
    </lineage>
</organism>
<sequence length="214" mass="24495">MRWVDYFRKSPVAVRLETALAGRFKLVEHSDGLPSTANTDVEEAMVIINLDVTQDPIKCALSYAYELKNLENAAKYKTLIDAAKNRQISKLQFINNAIDLEAEAAYFRCQVYIELSMDDGLCPFNRAYLRMFVETSDLTHGQRVGVFAQYIKENALVRRQFSAKKYYADSFDCYSGKCSFPGFYDKKPGHVMMVNHAEESYFDELEKPSSIPKT</sequence>
<dbReference type="AlphaFoldDB" id="A0A0W1A4V3"/>
<dbReference type="Proteomes" id="UP000054729">
    <property type="component" value="Unassembled WGS sequence"/>
</dbReference>
<keyword evidence="2" id="KW-1185">Reference proteome</keyword>
<dbReference type="STRING" id="66969.Lwal_2064"/>
<dbReference type="EMBL" id="LNZB01000051">
    <property type="protein sequence ID" value="KTD76342.1"/>
    <property type="molecule type" value="Genomic_DNA"/>
</dbReference>
<evidence type="ECO:0000313" key="2">
    <source>
        <dbReference type="Proteomes" id="UP000054729"/>
    </source>
</evidence>